<feature type="domain" description="CoA carboxyltransferase N-terminal" evidence="1">
    <location>
        <begin position="1"/>
        <end position="34"/>
    </location>
</feature>
<keyword evidence="2" id="KW-0436">Ligase</keyword>
<dbReference type="EC" id="6.4.1.2" evidence="2"/>
<dbReference type="GO" id="GO:0016740">
    <property type="term" value="F:transferase activity"/>
    <property type="evidence" value="ECO:0007669"/>
    <property type="project" value="UniProtKB-KW"/>
</dbReference>
<dbReference type="InterPro" id="IPR011762">
    <property type="entry name" value="COA_CT_N"/>
</dbReference>
<protein>
    <submittedName>
        <fullName evidence="2">Acetyl-coenzyme A carboxylase carboxyl transferase subunit beta</fullName>
        <ecNumber evidence="2">6.4.1.2</ecNumber>
    </submittedName>
</protein>
<dbReference type="AlphaFoldDB" id="A0A2X3K7B8"/>
<name>A0A2X3K7B8_ECOLX</name>
<evidence type="ECO:0000313" key="3">
    <source>
        <dbReference type="Proteomes" id="UP000250991"/>
    </source>
</evidence>
<gene>
    <name evidence="2" type="primary">accD_2</name>
    <name evidence="2" type="ORF">NCTC8009_03309</name>
</gene>
<evidence type="ECO:0000313" key="2">
    <source>
        <dbReference type="EMBL" id="SQD02834.1"/>
    </source>
</evidence>
<sequence length="48" mass="5563">MIVRRPEMRLKLASILAKLMNLPAPNPEAPREGVVVPRYRIRNLRPDN</sequence>
<dbReference type="PROSITE" id="PS50980">
    <property type="entry name" value="COA_CT_NTER"/>
    <property type="match status" value="1"/>
</dbReference>
<organism evidence="2 3">
    <name type="scientific">Escherichia coli</name>
    <dbReference type="NCBI Taxonomy" id="562"/>
    <lineage>
        <taxon>Bacteria</taxon>
        <taxon>Pseudomonadati</taxon>
        <taxon>Pseudomonadota</taxon>
        <taxon>Gammaproteobacteria</taxon>
        <taxon>Enterobacterales</taxon>
        <taxon>Enterobacteriaceae</taxon>
        <taxon>Escherichia</taxon>
    </lineage>
</organism>
<dbReference type="GO" id="GO:0003989">
    <property type="term" value="F:acetyl-CoA carboxylase activity"/>
    <property type="evidence" value="ECO:0007669"/>
    <property type="project" value="UniProtKB-EC"/>
</dbReference>
<keyword evidence="2" id="KW-0808">Transferase</keyword>
<dbReference type="EMBL" id="UARW01000010">
    <property type="protein sequence ID" value="SQD02834.1"/>
    <property type="molecule type" value="Genomic_DNA"/>
</dbReference>
<proteinExistence type="predicted"/>
<accession>A0A2X3K7B8</accession>
<evidence type="ECO:0000259" key="1">
    <source>
        <dbReference type="PROSITE" id="PS50980"/>
    </source>
</evidence>
<reference evidence="2 3" key="1">
    <citation type="submission" date="2018-06" db="EMBL/GenBank/DDBJ databases">
        <authorList>
            <consortium name="Pathogen Informatics"/>
            <person name="Doyle S."/>
        </authorList>
    </citation>
    <scope>NUCLEOTIDE SEQUENCE [LARGE SCALE GENOMIC DNA]</scope>
    <source>
        <strain evidence="2 3">NCTC8009</strain>
    </source>
</reference>
<dbReference type="Proteomes" id="UP000250991">
    <property type="component" value="Unassembled WGS sequence"/>
</dbReference>